<dbReference type="EMBL" id="JACHHU010000007">
    <property type="protein sequence ID" value="MBB6542687.1"/>
    <property type="molecule type" value="Genomic_DNA"/>
</dbReference>
<dbReference type="AlphaFoldDB" id="A0A7X0TSY9"/>
<proteinExistence type="predicted"/>
<dbReference type="Proteomes" id="UP000537141">
    <property type="component" value="Unassembled WGS sequence"/>
</dbReference>
<sequence length="107" mass="11747">MTGNLVAKYFLVPLLLMFTCSIVGQGEANLIEKNKAEQVALFNFDLFANVSSGQIDTDPLDSIVAGSKPCTQLIATACFYSFVQPYISLLTRHFINTRAPPTLPLFN</sequence>
<name>A0A7X0TSY9_9GAMM</name>
<reference evidence="1 2" key="1">
    <citation type="submission" date="2020-08" db="EMBL/GenBank/DDBJ databases">
        <title>Genomic Encyclopedia of Type Strains, Phase IV (KMG-IV): sequencing the most valuable type-strain genomes for metagenomic binning, comparative biology and taxonomic classification.</title>
        <authorList>
            <person name="Goeker M."/>
        </authorList>
    </citation>
    <scope>NUCLEOTIDE SEQUENCE [LARGE SCALE GENOMIC DNA]</scope>
    <source>
        <strain evidence="1 2">DSM 26287</strain>
    </source>
</reference>
<organism evidence="1 2">
    <name type="scientific">Thalassotalea piscium</name>
    <dbReference type="NCBI Taxonomy" id="1230533"/>
    <lineage>
        <taxon>Bacteria</taxon>
        <taxon>Pseudomonadati</taxon>
        <taxon>Pseudomonadota</taxon>
        <taxon>Gammaproteobacteria</taxon>
        <taxon>Alteromonadales</taxon>
        <taxon>Colwelliaceae</taxon>
        <taxon>Thalassotalea</taxon>
    </lineage>
</organism>
<evidence type="ECO:0000313" key="2">
    <source>
        <dbReference type="Proteomes" id="UP000537141"/>
    </source>
</evidence>
<dbReference type="RefSeq" id="WP_184423504.1">
    <property type="nucleotide sequence ID" value="NZ_AP027362.1"/>
</dbReference>
<keyword evidence="2" id="KW-1185">Reference proteome</keyword>
<evidence type="ECO:0000313" key="1">
    <source>
        <dbReference type="EMBL" id="MBB6542687.1"/>
    </source>
</evidence>
<accession>A0A7X0TSY9</accession>
<gene>
    <name evidence="1" type="ORF">HNQ55_001187</name>
</gene>
<comment type="caution">
    <text evidence="1">The sequence shown here is derived from an EMBL/GenBank/DDBJ whole genome shotgun (WGS) entry which is preliminary data.</text>
</comment>
<protein>
    <submittedName>
        <fullName evidence="1">Uncharacterized protein</fullName>
    </submittedName>
</protein>